<protein>
    <submittedName>
        <fullName evidence="3">Uncharacterized protein</fullName>
    </submittedName>
</protein>
<dbReference type="Proteomes" id="UP000290572">
    <property type="component" value="Unassembled WGS sequence"/>
</dbReference>
<keyword evidence="2" id="KW-1133">Transmembrane helix</keyword>
<evidence type="ECO:0000313" key="4">
    <source>
        <dbReference type="Proteomes" id="UP000290572"/>
    </source>
</evidence>
<name>A0A498N873_LABRO</name>
<feature type="transmembrane region" description="Helical" evidence="2">
    <location>
        <begin position="73"/>
        <end position="94"/>
    </location>
</feature>
<dbReference type="EMBL" id="QBIY01012131">
    <property type="protein sequence ID" value="RXN26776.1"/>
    <property type="molecule type" value="Genomic_DNA"/>
</dbReference>
<keyword evidence="2" id="KW-0472">Membrane</keyword>
<evidence type="ECO:0000256" key="1">
    <source>
        <dbReference type="SAM" id="MobiDB-lite"/>
    </source>
</evidence>
<comment type="caution">
    <text evidence="3">The sequence shown here is derived from an EMBL/GenBank/DDBJ whole genome shotgun (WGS) entry which is preliminary data.</text>
</comment>
<reference evidence="3 4" key="1">
    <citation type="submission" date="2018-03" db="EMBL/GenBank/DDBJ databases">
        <title>Draft genome sequence of Rohu Carp (Labeo rohita).</title>
        <authorList>
            <person name="Das P."/>
            <person name="Kushwaha B."/>
            <person name="Joshi C.G."/>
            <person name="Kumar D."/>
            <person name="Nagpure N.S."/>
            <person name="Sahoo L."/>
            <person name="Das S.P."/>
            <person name="Bit A."/>
            <person name="Patnaik S."/>
            <person name="Meher P.K."/>
            <person name="Jayasankar P."/>
            <person name="Koringa P.G."/>
            <person name="Patel N.V."/>
            <person name="Hinsu A.T."/>
            <person name="Kumar R."/>
            <person name="Pandey M."/>
            <person name="Agarwal S."/>
            <person name="Srivastava S."/>
            <person name="Singh M."/>
            <person name="Iquebal M.A."/>
            <person name="Jaiswal S."/>
            <person name="Angadi U.B."/>
            <person name="Kumar N."/>
            <person name="Raza M."/>
            <person name="Shah T.M."/>
            <person name="Rai A."/>
            <person name="Jena J.K."/>
        </authorList>
    </citation>
    <scope>NUCLEOTIDE SEQUENCE [LARGE SCALE GENOMIC DNA]</scope>
    <source>
        <strain evidence="3">DASCIFA01</strain>
        <tissue evidence="3">Testis</tissue>
    </source>
</reference>
<evidence type="ECO:0000313" key="3">
    <source>
        <dbReference type="EMBL" id="RXN26776.1"/>
    </source>
</evidence>
<keyword evidence="4" id="KW-1185">Reference proteome</keyword>
<accession>A0A498N873</accession>
<feature type="region of interest" description="Disordered" evidence="1">
    <location>
        <begin position="1"/>
        <end position="47"/>
    </location>
</feature>
<evidence type="ECO:0000256" key="2">
    <source>
        <dbReference type="SAM" id="Phobius"/>
    </source>
</evidence>
<sequence length="103" mass="11508">MLQKGASRREPPSDGGAHSVHGNRTGTPSLHLYPSRHQTPSTLPPKHQCERSFVFKTQTAICRRPMQHTLRQIFLKVVAATKFSGFFCTFGSLLPFTSGSRRL</sequence>
<gene>
    <name evidence="3" type="ORF">ROHU_005508</name>
</gene>
<dbReference type="AlphaFoldDB" id="A0A498N873"/>
<organism evidence="3 4">
    <name type="scientific">Labeo rohita</name>
    <name type="common">Indian major carp</name>
    <name type="synonym">Cyprinus rohita</name>
    <dbReference type="NCBI Taxonomy" id="84645"/>
    <lineage>
        <taxon>Eukaryota</taxon>
        <taxon>Metazoa</taxon>
        <taxon>Chordata</taxon>
        <taxon>Craniata</taxon>
        <taxon>Vertebrata</taxon>
        <taxon>Euteleostomi</taxon>
        <taxon>Actinopterygii</taxon>
        <taxon>Neopterygii</taxon>
        <taxon>Teleostei</taxon>
        <taxon>Ostariophysi</taxon>
        <taxon>Cypriniformes</taxon>
        <taxon>Cyprinidae</taxon>
        <taxon>Labeoninae</taxon>
        <taxon>Labeonini</taxon>
        <taxon>Labeo</taxon>
    </lineage>
</organism>
<keyword evidence="2" id="KW-0812">Transmembrane</keyword>
<proteinExistence type="predicted"/>